<evidence type="ECO:0000313" key="2">
    <source>
        <dbReference type="EMBL" id="QBK86498.1"/>
    </source>
</evidence>
<dbReference type="PROSITE" id="PS00674">
    <property type="entry name" value="AAA"/>
    <property type="match status" value="1"/>
</dbReference>
<dbReference type="PANTHER" id="PTHR23074:SF83">
    <property type="entry name" value="VACUOLAR PROTEIN SORTING-ASSOCIATED PROTEIN 4A"/>
    <property type="match status" value="1"/>
</dbReference>
<dbReference type="InterPro" id="IPR050304">
    <property type="entry name" value="MT-severing_AAA_ATPase"/>
</dbReference>
<dbReference type="GO" id="GO:0007033">
    <property type="term" value="P:vacuole organization"/>
    <property type="evidence" value="ECO:0007669"/>
    <property type="project" value="TreeGrafter"/>
</dbReference>
<protein>
    <submittedName>
        <fullName evidence="2">AAA family ATPase</fullName>
    </submittedName>
</protein>
<sequence length="522" mass="59068">MSSDTKKKFLELLREAETEDELVKEVYKLMVKEGIKFRIIEGDELEAKIRLFGYRLFERIKLEGLSFAELVSATQKLLKFIGQIEEKTKLLDFDCQDPIGDLGITFDDIAGQETVKEDLEINYIYPFIFPKLFTSKSQGILLYGPPGTGKTLLARAATAEIKGAAFFAPSPGELRGKYEGETEKNIDQLFKCAQAKIDEPGSPYKFAIIFIDEFDSLAGAGRETDPGMRRSVNALLQAMDGIKKQPNVSVIAATNFPTSIDAAILRRFGAMIFVDLPDDESREWLLRASLAENYSLPNVPETERKKDLMKSNIYLKNIKQWGSRYCVIKTEGGILTREKKEIQIVDKKFIKKIVNRTGLTSEGEDVVKKIKAGTYVDPDDYEDKAPMFGYSASDITKMMDIAVQKASFTALWGSFSETIILVLIEENPKKKLVPSEEKPLVPSEIWYVAVPPEDELGTYTATPEAQKEIKRKTKLLSPNQQKKALNFSMCQEYIEKAVEEYPSTIKNAEYIKLLLYKYRVAR</sequence>
<dbReference type="PANTHER" id="PTHR23074">
    <property type="entry name" value="AAA DOMAIN-CONTAINING"/>
    <property type="match status" value="1"/>
</dbReference>
<dbReference type="GO" id="GO:0005524">
    <property type="term" value="F:ATP binding"/>
    <property type="evidence" value="ECO:0007669"/>
    <property type="project" value="InterPro"/>
</dbReference>
<dbReference type="InterPro" id="IPR003960">
    <property type="entry name" value="ATPase_AAA_CS"/>
</dbReference>
<dbReference type="Gene3D" id="3.40.50.300">
    <property type="entry name" value="P-loop containing nucleotide triphosphate hydrolases"/>
    <property type="match status" value="1"/>
</dbReference>
<organism evidence="2">
    <name type="scientific">Marseillevirus LCMAC102</name>
    <dbReference type="NCBI Taxonomy" id="2506603"/>
    <lineage>
        <taxon>Viruses</taxon>
        <taxon>Varidnaviria</taxon>
        <taxon>Bamfordvirae</taxon>
        <taxon>Nucleocytoviricota</taxon>
        <taxon>Megaviricetes</taxon>
        <taxon>Pimascovirales</taxon>
        <taxon>Pimascovirales incertae sedis</taxon>
        <taxon>Marseilleviridae</taxon>
    </lineage>
</organism>
<gene>
    <name evidence="2" type="ORF">LCMAC102_02930</name>
</gene>
<dbReference type="Pfam" id="PF00004">
    <property type="entry name" value="AAA"/>
    <property type="match status" value="1"/>
</dbReference>
<dbReference type="InterPro" id="IPR027417">
    <property type="entry name" value="P-loop_NTPase"/>
</dbReference>
<dbReference type="Gene3D" id="1.10.8.60">
    <property type="match status" value="1"/>
</dbReference>
<proteinExistence type="predicted"/>
<dbReference type="GO" id="GO:0016887">
    <property type="term" value="F:ATP hydrolysis activity"/>
    <property type="evidence" value="ECO:0007669"/>
    <property type="project" value="InterPro"/>
</dbReference>
<feature type="domain" description="AAA+ ATPase" evidence="1">
    <location>
        <begin position="136"/>
        <end position="278"/>
    </location>
</feature>
<dbReference type="EMBL" id="MK500334">
    <property type="protein sequence ID" value="QBK86498.1"/>
    <property type="molecule type" value="Genomic_DNA"/>
</dbReference>
<dbReference type="InterPro" id="IPR003593">
    <property type="entry name" value="AAA+_ATPase"/>
</dbReference>
<name>A0A481YTC7_9VIRU</name>
<accession>A0A481YTC7</accession>
<dbReference type="SMART" id="SM00382">
    <property type="entry name" value="AAA"/>
    <property type="match status" value="1"/>
</dbReference>
<evidence type="ECO:0000259" key="1">
    <source>
        <dbReference type="SMART" id="SM00382"/>
    </source>
</evidence>
<dbReference type="SUPFAM" id="SSF52540">
    <property type="entry name" value="P-loop containing nucleoside triphosphate hydrolases"/>
    <property type="match status" value="1"/>
</dbReference>
<dbReference type="InterPro" id="IPR003959">
    <property type="entry name" value="ATPase_AAA_core"/>
</dbReference>
<reference evidence="2" key="1">
    <citation type="journal article" date="2019" name="MBio">
        <title>Virus Genomes from Deep Sea Sediments Expand the Ocean Megavirome and Support Independent Origins of Viral Gigantism.</title>
        <authorList>
            <person name="Backstrom D."/>
            <person name="Yutin N."/>
            <person name="Jorgensen S.L."/>
            <person name="Dharamshi J."/>
            <person name="Homa F."/>
            <person name="Zaremba-Niedwiedzka K."/>
            <person name="Spang A."/>
            <person name="Wolf Y.I."/>
            <person name="Koonin E.V."/>
            <person name="Ettema T.J."/>
        </authorList>
    </citation>
    <scope>NUCLEOTIDE SEQUENCE</scope>
</reference>